<reference evidence="2" key="1">
    <citation type="journal article" date="2016" name="Nat. Biotechnol.">
        <title>Sequencing wild and cultivated cassava and related species reveals extensive interspecific hybridization and genetic diversity.</title>
        <authorList>
            <person name="Bredeson J.V."/>
            <person name="Lyons J.B."/>
            <person name="Prochnik S.E."/>
            <person name="Wu G.A."/>
            <person name="Ha C.M."/>
            <person name="Edsinger-Gonzales E."/>
            <person name="Grimwood J."/>
            <person name="Schmutz J."/>
            <person name="Rabbi I.Y."/>
            <person name="Egesi C."/>
            <person name="Nauluvula P."/>
            <person name="Lebot V."/>
            <person name="Ndunguru J."/>
            <person name="Mkamilo G."/>
            <person name="Bart R.S."/>
            <person name="Setter T.L."/>
            <person name="Gleadow R.M."/>
            <person name="Kulakow P."/>
            <person name="Ferguson M.E."/>
            <person name="Rounsley S."/>
            <person name="Rokhsar D.S."/>
        </authorList>
    </citation>
    <scope>NUCLEOTIDE SEQUENCE [LARGE SCALE GENOMIC DNA]</scope>
    <source>
        <strain evidence="2">cv. AM560-2</strain>
    </source>
</reference>
<evidence type="ECO:0000313" key="1">
    <source>
        <dbReference type="EMBL" id="KAG8633757.1"/>
    </source>
</evidence>
<evidence type="ECO:0000313" key="2">
    <source>
        <dbReference type="Proteomes" id="UP000091857"/>
    </source>
</evidence>
<comment type="caution">
    <text evidence="1">The sequence shown here is derived from an EMBL/GenBank/DDBJ whole genome shotgun (WGS) entry which is preliminary data.</text>
</comment>
<sequence length="415" mass="44696">MTTLETYFSLTSLLLLFVFAGRVQSAVFDVKNYGGKADGKSDISKALLGAWKEACSAKGSNIVVVPKGTYSIGLTDLNGPCKGAMELQVQGTLLAPINPSSYAKDSWITFAYIDQFKLSGGGTFDGQGQVLECYIDQFKLSGGGTFDGQGQVAWKQNNCGRNPKCKRLPVSLRFDFITNSVVQDVTSLDSKNFHVNLLGGKNLTFDRFTITAPGDSVNTDGIHIGHSNGINIINSNIATGDDCISIGGASEQIRITNVRCGHGHGISVGSLGKTTDEFVSGIFVRNCTFYDTDNGVRIKTWPALHGGRASDMHFEDIMMKNVRNPIIIDQMYCPWNQCNPKLPSKVKISNVTFKNIRGSSATAVAVRLNCSSSFPCQKVELADINLTYGGKEGPVKSLCANVKPTLKGKLTPTIC</sequence>
<gene>
    <name evidence="1" type="ORF">MANES_18G144860v8</name>
</gene>
<organism evidence="1 2">
    <name type="scientific">Manihot esculenta</name>
    <name type="common">Cassava</name>
    <name type="synonym">Jatropha manihot</name>
    <dbReference type="NCBI Taxonomy" id="3983"/>
    <lineage>
        <taxon>Eukaryota</taxon>
        <taxon>Viridiplantae</taxon>
        <taxon>Streptophyta</taxon>
        <taxon>Embryophyta</taxon>
        <taxon>Tracheophyta</taxon>
        <taxon>Spermatophyta</taxon>
        <taxon>Magnoliopsida</taxon>
        <taxon>eudicotyledons</taxon>
        <taxon>Gunneridae</taxon>
        <taxon>Pentapetalae</taxon>
        <taxon>rosids</taxon>
        <taxon>fabids</taxon>
        <taxon>Malpighiales</taxon>
        <taxon>Euphorbiaceae</taxon>
        <taxon>Crotonoideae</taxon>
        <taxon>Manihoteae</taxon>
        <taxon>Manihot</taxon>
    </lineage>
</organism>
<protein>
    <submittedName>
        <fullName evidence="1">Uncharacterized protein</fullName>
    </submittedName>
</protein>
<name>A0ACB7G0M8_MANES</name>
<dbReference type="EMBL" id="CM004404">
    <property type="protein sequence ID" value="KAG8633757.1"/>
    <property type="molecule type" value="Genomic_DNA"/>
</dbReference>
<dbReference type="Proteomes" id="UP000091857">
    <property type="component" value="Chromosome 18"/>
</dbReference>
<accession>A0ACB7G0M8</accession>
<keyword evidence="2" id="KW-1185">Reference proteome</keyword>
<proteinExistence type="predicted"/>